<dbReference type="GO" id="GO:0031071">
    <property type="term" value="F:cysteine desulfurase activity"/>
    <property type="evidence" value="ECO:0007669"/>
    <property type="project" value="UniProtKB-EC"/>
</dbReference>
<dbReference type="PANTHER" id="PTHR43586">
    <property type="entry name" value="CYSTEINE DESULFURASE"/>
    <property type="match status" value="1"/>
</dbReference>
<dbReference type="EMBL" id="CP001804">
    <property type="protein sequence ID" value="ACY17019.1"/>
    <property type="molecule type" value="Genomic_DNA"/>
</dbReference>
<name>D0LPY2_HALO1</name>
<organism evidence="3 4">
    <name type="scientific">Haliangium ochraceum (strain DSM 14365 / JCM 11303 / SMP-2)</name>
    <dbReference type="NCBI Taxonomy" id="502025"/>
    <lineage>
        <taxon>Bacteria</taxon>
        <taxon>Pseudomonadati</taxon>
        <taxon>Myxococcota</taxon>
        <taxon>Polyangia</taxon>
        <taxon>Haliangiales</taxon>
        <taxon>Kofleriaceae</taxon>
        <taxon>Haliangium</taxon>
    </lineage>
</organism>
<dbReference type="eggNOG" id="COG0520">
    <property type="taxonomic scope" value="Bacteria"/>
</dbReference>
<evidence type="ECO:0000313" key="3">
    <source>
        <dbReference type="EMBL" id="ACY17019.1"/>
    </source>
</evidence>
<keyword evidence="4" id="KW-1185">Reference proteome</keyword>
<accession>D0LPY2</accession>
<protein>
    <submittedName>
        <fullName evidence="3">Cysteine desulfurase</fullName>
        <ecNumber evidence="3">2.8.1.7</ecNumber>
    </submittedName>
</protein>
<keyword evidence="3" id="KW-0808">Transferase</keyword>
<dbReference type="InterPro" id="IPR015422">
    <property type="entry name" value="PyrdxlP-dep_Trfase_small"/>
</dbReference>
<dbReference type="KEGG" id="hoh:Hoch_4526"/>
<dbReference type="Proteomes" id="UP000001880">
    <property type="component" value="Chromosome"/>
</dbReference>
<gene>
    <name evidence="3" type="ordered locus">Hoch_4526</name>
</gene>
<dbReference type="Gene3D" id="3.90.1150.10">
    <property type="entry name" value="Aspartate Aminotransferase, domain 1"/>
    <property type="match status" value="1"/>
</dbReference>
<dbReference type="InterPro" id="IPR015424">
    <property type="entry name" value="PyrdxlP-dep_Trfase"/>
</dbReference>
<dbReference type="RefSeq" id="WP_012829617.1">
    <property type="nucleotide sequence ID" value="NC_013440.1"/>
</dbReference>
<dbReference type="STRING" id="502025.Hoch_4526"/>
<evidence type="ECO:0000259" key="2">
    <source>
        <dbReference type="Pfam" id="PF00266"/>
    </source>
</evidence>
<dbReference type="HOGENOM" id="CLU_003433_2_2_7"/>
<evidence type="ECO:0000256" key="1">
    <source>
        <dbReference type="ARBA" id="ARBA00022898"/>
    </source>
</evidence>
<sequence>MESQLDLSFVRGHFPALARGWALFDNAGGSVVPSLVSERVRDYLCECAVQLGASYGLSGEAGQRVHLGIAAAAALVGADPDEIVLGASTTMNVYVLARALAAGMQSGDAIVVTNLDHEANIGAWRALAEGGIEIREWRFRPETMRLELEDLEPLLDERVRLVCFTHVSNVVGAIHDVAAITRRVHEAGALVCVDGVAFAPHRRVDVRALGVDFYLLSLYKTYGPHLGLLYAQRERLAALANQNHFFIGPEEPAYRLEPGNVNHELSASLTGVLAYFDALAQHHHGAAAMLAPIAERLERVFVDIAAHEQRLAAPLLDFLAARPGVRVLGPAGADAAERVPTVAFTVAGRHAREIPERLDEKKLATRWGDFYARRAIDALGLGERGGVVRVSMVHYNSPDEVARLVSALDEIL</sequence>
<dbReference type="InterPro" id="IPR000192">
    <property type="entry name" value="Aminotrans_V_dom"/>
</dbReference>
<feature type="domain" description="Aminotransferase class V" evidence="2">
    <location>
        <begin position="23"/>
        <end position="404"/>
    </location>
</feature>
<dbReference type="OrthoDB" id="9808002at2"/>
<keyword evidence="1" id="KW-0663">Pyridoxal phosphate</keyword>
<evidence type="ECO:0000313" key="4">
    <source>
        <dbReference type="Proteomes" id="UP000001880"/>
    </source>
</evidence>
<dbReference type="PANTHER" id="PTHR43586:SF21">
    <property type="entry name" value="PYRIDOXAL PHOSPHATE (PLP)-DEPENDENT ASPARTATE AMINOTRANSFERASE SUPERFAMILY"/>
    <property type="match status" value="1"/>
</dbReference>
<dbReference type="EC" id="2.8.1.7" evidence="3"/>
<dbReference type="Gene3D" id="3.40.640.10">
    <property type="entry name" value="Type I PLP-dependent aspartate aminotransferase-like (Major domain)"/>
    <property type="match status" value="1"/>
</dbReference>
<dbReference type="SUPFAM" id="SSF53383">
    <property type="entry name" value="PLP-dependent transferases"/>
    <property type="match status" value="1"/>
</dbReference>
<dbReference type="Pfam" id="PF00266">
    <property type="entry name" value="Aminotran_5"/>
    <property type="match status" value="1"/>
</dbReference>
<dbReference type="AlphaFoldDB" id="D0LPY2"/>
<dbReference type="InterPro" id="IPR015421">
    <property type="entry name" value="PyrdxlP-dep_Trfase_major"/>
</dbReference>
<reference evidence="3 4" key="1">
    <citation type="journal article" date="2010" name="Stand. Genomic Sci.">
        <title>Complete genome sequence of Haliangium ochraceum type strain (SMP-2).</title>
        <authorList>
            <consortium name="US DOE Joint Genome Institute (JGI-PGF)"/>
            <person name="Ivanova N."/>
            <person name="Daum C."/>
            <person name="Lang E."/>
            <person name="Abt B."/>
            <person name="Kopitz M."/>
            <person name="Saunders E."/>
            <person name="Lapidus A."/>
            <person name="Lucas S."/>
            <person name="Glavina Del Rio T."/>
            <person name="Nolan M."/>
            <person name="Tice H."/>
            <person name="Copeland A."/>
            <person name="Cheng J.F."/>
            <person name="Chen F."/>
            <person name="Bruce D."/>
            <person name="Goodwin L."/>
            <person name="Pitluck S."/>
            <person name="Mavromatis K."/>
            <person name="Pati A."/>
            <person name="Mikhailova N."/>
            <person name="Chen A."/>
            <person name="Palaniappan K."/>
            <person name="Land M."/>
            <person name="Hauser L."/>
            <person name="Chang Y.J."/>
            <person name="Jeffries C.D."/>
            <person name="Detter J.C."/>
            <person name="Brettin T."/>
            <person name="Rohde M."/>
            <person name="Goker M."/>
            <person name="Bristow J."/>
            <person name="Markowitz V."/>
            <person name="Eisen J.A."/>
            <person name="Hugenholtz P."/>
            <person name="Kyrpides N.C."/>
            <person name="Klenk H.P."/>
        </authorList>
    </citation>
    <scope>NUCLEOTIDE SEQUENCE [LARGE SCALE GENOMIC DNA]</scope>
    <source>
        <strain evidence="4">DSM 14365 / CIP 107738 / JCM 11303 / AJ 13395 / SMP-2</strain>
    </source>
</reference>
<proteinExistence type="predicted"/>